<dbReference type="InterPro" id="IPR010870">
    <property type="entry name" value="Porin_O/P"/>
</dbReference>
<dbReference type="Pfam" id="PF07396">
    <property type="entry name" value="Porin_O_P"/>
    <property type="match status" value="1"/>
</dbReference>
<gene>
    <name evidence="3" type="ORF">F7Q92_11765</name>
</gene>
<evidence type="ECO:0000313" key="4">
    <source>
        <dbReference type="Proteomes" id="UP000430120"/>
    </source>
</evidence>
<feature type="signal peptide" evidence="2">
    <location>
        <begin position="1"/>
        <end position="25"/>
    </location>
</feature>
<dbReference type="RefSeq" id="WP_151124338.1">
    <property type="nucleotide sequence ID" value="NZ_CP088082.1"/>
</dbReference>
<keyword evidence="4" id="KW-1185">Reference proteome</keyword>
<keyword evidence="1" id="KW-0175">Coiled coil</keyword>
<dbReference type="Gene3D" id="2.40.160.10">
    <property type="entry name" value="Porin"/>
    <property type="match status" value="1"/>
</dbReference>
<feature type="chain" id="PRO_5025068582" description="Porin" evidence="2">
    <location>
        <begin position="26"/>
        <end position="440"/>
    </location>
</feature>
<evidence type="ECO:0000313" key="3">
    <source>
        <dbReference type="EMBL" id="KAB0581401.1"/>
    </source>
</evidence>
<name>A0A643FBD7_IDEDE</name>
<proteinExistence type="predicted"/>
<reference evidence="3 4" key="1">
    <citation type="submission" date="2019-09" db="EMBL/GenBank/DDBJ databases">
        <title>Draft genome sequences of 48 bacterial type strains from the CCUG.</title>
        <authorList>
            <person name="Tunovic T."/>
            <person name="Pineiro-Iglesias B."/>
            <person name="Unosson C."/>
            <person name="Inganas E."/>
            <person name="Ohlen M."/>
            <person name="Cardew S."/>
            <person name="Jensie-Markopoulos S."/>
            <person name="Salva-Serra F."/>
            <person name="Jaen-Luchoro D."/>
            <person name="Karlsson R."/>
            <person name="Svensson-Stadler L."/>
            <person name="Chun J."/>
            <person name="Moore E."/>
        </authorList>
    </citation>
    <scope>NUCLEOTIDE SEQUENCE [LARGE SCALE GENOMIC DNA]</scope>
    <source>
        <strain evidence="3 4">CCUG 30977</strain>
    </source>
</reference>
<dbReference type="EMBL" id="VZPB01000025">
    <property type="protein sequence ID" value="KAB0581401.1"/>
    <property type="molecule type" value="Genomic_DNA"/>
</dbReference>
<dbReference type="AlphaFoldDB" id="A0A643FBD7"/>
<accession>A0A643FBD7</accession>
<sequence length="440" mass="46626">MHPLTRSALALAAALAVAGPAAAQAATPQEEALARKVDQLAAELATLKAQLAELAQARAGTAAAPAAPATAAAPAAAPAVAATSEAAPGEPATVLGGYAELTYNRPQHAGQDSTADVARFVLAYQHRFDEKTKVVTELEVEHAVSSADDPGEVEVEQAFVEHQFLPNWAARGGLFLMPVGLLNENHEPNAYYGVMRNFVETAIIPTTWREGGLQLAGTLDDGWTVQAGVTTGFDLSKWDATAESEGQESPLGSIHQELALAKARDLSVFGAVNWRGIPGLQLGGSVFTGNASQGQTTQNVSGRVTLWDLHARWTPGAWDLSALYSRGTISNTARLNSTLLGSAVLIPERFDGWYTQAAYHLWQSGSYALAPFARYEQYNTGRSYADLGAGVTPTGLKTEKVWTVGANFQLTPGVVVKADLQRFDENSNANRLDLGLGWSF</sequence>
<dbReference type="InterPro" id="IPR023614">
    <property type="entry name" value="Porin_dom_sf"/>
</dbReference>
<protein>
    <recommendedName>
        <fullName evidence="5">Porin</fullName>
    </recommendedName>
</protein>
<dbReference type="SUPFAM" id="SSF56935">
    <property type="entry name" value="Porins"/>
    <property type="match status" value="1"/>
</dbReference>
<evidence type="ECO:0008006" key="5">
    <source>
        <dbReference type="Google" id="ProtNLM"/>
    </source>
</evidence>
<dbReference type="OrthoDB" id="9768080at2"/>
<comment type="caution">
    <text evidence="3">The sequence shown here is derived from an EMBL/GenBank/DDBJ whole genome shotgun (WGS) entry which is preliminary data.</text>
</comment>
<organism evidence="3 4">
    <name type="scientific">Ideonella dechloratans</name>
    <dbReference type="NCBI Taxonomy" id="36863"/>
    <lineage>
        <taxon>Bacteria</taxon>
        <taxon>Pseudomonadati</taxon>
        <taxon>Pseudomonadota</taxon>
        <taxon>Betaproteobacteria</taxon>
        <taxon>Burkholderiales</taxon>
        <taxon>Sphaerotilaceae</taxon>
        <taxon>Ideonella</taxon>
    </lineage>
</organism>
<evidence type="ECO:0000256" key="1">
    <source>
        <dbReference type="SAM" id="Coils"/>
    </source>
</evidence>
<evidence type="ECO:0000256" key="2">
    <source>
        <dbReference type="SAM" id="SignalP"/>
    </source>
</evidence>
<keyword evidence="2" id="KW-0732">Signal</keyword>
<dbReference type="Proteomes" id="UP000430120">
    <property type="component" value="Unassembled WGS sequence"/>
</dbReference>
<feature type="coiled-coil region" evidence="1">
    <location>
        <begin position="30"/>
        <end position="57"/>
    </location>
</feature>